<accession>A0A8X6YC27</accession>
<dbReference type="AlphaFoldDB" id="A0A8X6YC27"/>
<proteinExistence type="predicted"/>
<evidence type="ECO:0000313" key="1">
    <source>
        <dbReference type="EMBL" id="GFY69342.1"/>
    </source>
</evidence>
<evidence type="ECO:0000313" key="2">
    <source>
        <dbReference type="Proteomes" id="UP000886998"/>
    </source>
</evidence>
<dbReference type="Proteomes" id="UP000886998">
    <property type="component" value="Unassembled WGS sequence"/>
</dbReference>
<dbReference type="OrthoDB" id="6509217at2759"/>
<comment type="caution">
    <text evidence="1">The sequence shown here is derived from an EMBL/GenBank/DDBJ whole genome shotgun (WGS) entry which is preliminary data.</text>
</comment>
<keyword evidence="2" id="KW-1185">Reference proteome</keyword>
<reference evidence="1" key="1">
    <citation type="submission" date="2020-08" db="EMBL/GenBank/DDBJ databases">
        <title>Multicomponent nature underlies the extraordinary mechanical properties of spider dragline silk.</title>
        <authorList>
            <person name="Kono N."/>
            <person name="Nakamura H."/>
            <person name="Mori M."/>
            <person name="Yoshida Y."/>
            <person name="Ohtoshi R."/>
            <person name="Malay A.D."/>
            <person name="Moran D.A.P."/>
            <person name="Tomita M."/>
            <person name="Numata K."/>
            <person name="Arakawa K."/>
        </authorList>
    </citation>
    <scope>NUCLEOTIDE SEQUENCE</scope>
</reference>
<dbReference type="EMBL" id="BMAV01017565">
    <property type="protein sequence ID" value="GFY69342.1"/>
    <property type="molecule type" value="Genomic_DNA"/>
</dbReference>
<name>A0A8X6YC27_9ARAC</name>
<gene>
    <name evidence="1" type="ORF">TNIN_322881</name>
</gene>
<protein>
    <submittedName>
        <fullName evidence="1">Uncharacterized protein</fullName>
    </submittedName>
</protein>
<organism evidence="1 2">
    <name type="scientific">Trichonephila inaurata madagascariensis</name>
    <dbReference type="NCBI Taxonomy" id="2747483"/>
    <lineage>
        <taxon>Eukaryota</taxon>
        <taxon>Metazoa</taxon>
        <taxon>Ecdysozoa</taxon>
        <taxon>Arthropoda</taxon>
        <taxon>Chelicerata</taxon>
        <taxon>Arachnida</taxon>
        <taxon>Araneae</taxon>
        <taxon>Araneomorphae</taxon>
        <taxon>Entelegynae</taxon>
        <taxon>Araneoidea</taxon>
        <taxon>Nephilidae</taxon>
        <taxon>Trichonephila</taxon>
        <taxon>Trichonephila inaurata</taxon>
    </lineage>
</organism>
<sequence length="105" mass="12527">MDRKRRDFCAVLLALKREEKKRWWVRPIFQKRRSRGASILIEEMRLSDTESYFNFFRMSPQLFDNLLSIVGPVIAKKDTNYRDSIQPKDRLALTLRYVKVSSNGN</sequence>